<dbReference type="Proteomes" id="UP001279734">
    <property type="component" value="Unassembled WGS sequence"/>
</dbReference>
<keyword evidence="2" id="KW-1185">Reference proteome</keyword>
<dbReference type="EMBL" id="BSYO01000004">
    <property type="protein sequence ID" value="GMH03611.1"/>
    <property type="molecule type" value="Genomic_DNA"/>
</dbReference>
<gene>
    <name evidence="1" type="ORF">Nepgr_005450</name>
</gene>
<evidence type="ECO:0000313" key="2">
    <source>
        <dbReference type="Proteomes" id="UP001279734"/>
    </source>
</evidence>
<proteinExistence type="predicted"/>
<name>A0AAD3S3C6_NEPGR</name>
<reference evidence="1" key="1">
    <citation type="submission" date="2023-05" db="EMBL/GenBank/DDBJ databases">
        <title>Nepenthes gracilis genome sequencing.</title>
        <authorList>
            <person name="Fukushima K."/>
        </authorList>
    </citation>
    <scope>NUCLEOTIDE SEQUENCE</scope>
    <source>
        <strain evidence="1">SING2019-196</strain>
    </source>
</reference>
<dbReference type="AlphaFoldDB" id="A0AAD3S3C6"/>
<protein>
    <submittedName>
        <fullName evidence="1">Uncharacterized protein</fullName>
    </submittedName>
</protein>
<organism evidence="1 2">
    <name type="scientific">Nepenthes gracilis</name>
    <name type="common">Slender pitcher plant</name>
    <dbReference type="NCBI Taxonomy" id="150966"/>
    <lineage>
        <taxon>Eukaryota</taxon>
        <taxon>Viridiplantae</taxon>
        <taxon>Streptophyta</taxon>
        <taxon>Embryophyta</taxon>
        <taxon>Tracheophyta</taxon>
        <taxon>Spermatophyta</taxon>
        <taxon>Magnoliopsida</taxon>
        <taxon>eudicotyledons</taxon>
        <taxon>Gunneridae</taxon>
        <taxon>Pentapetalae</taxon>
        <taxon>Caryophyllales</taxon>
        <taxon>Nepenthaceae</taxon>
        <taxon>Nepenthes</taxon>
    </lineage>
</organism>
<sequence length="79" mass="9215">MFHWEGRRAEPSRVSARLRTRLATVAISGPMPLPGRGVMIHRLVDEVEAEQQRMVAHLREESKKPFSMWNRAFDRLMLS</sequence>
<evidence type="ECO:0000313" key="1">
    <source>
        <dbReference type="EMBL" id="GMH03611.1"/>
    </source>
</evidence>
<comment type="caution">
    <text evidence="1">The sequence shown here is derived from an EMBL/GenBank/DDBJ whole genome shotgun (WGS) entry which is preliminary data.</text>
</comment>
<accession>A0AAD3S3C6</accession>